<protein>
    <submittedName>
        <fullName evidence="10">Uncharacterized protein LOC109716605</fullName>
    </submittedName>
</protein>
<dbReference type="GO" id="GO:0006364">
    <property type="term" value="P:rRNA processing"/>
    <property type="evidence" value="ECO:0007669"/>
    <property type="project" value="InterPro"/>
</dbReference>
<dbReference type="PANTHER" id="PTHR46986">
    <property type="entry name" value="ENDORIBONUCLEASE YBEY, CHLOROPLASTIC"/>
    <property type="match status" value="1"/>
</dbReference>
<dbReference type="Gene3D" id="3.40.390.30">
    <property type="entry name" value="Metalloproteases ('zincins'), catalytic domain"/>
    <property type="match status" value="1"/>
</dbReference>
<dbReference type="Pfam" id="PF08282">
    <property type="entry name" value="Hydrolase_3"/>
    <property type="match status" value="1"/>
</dbReference>
<dbReference type="PANTHER" id="PTHR46986:SF1">
    <property type="entry name" value="ENDORIBONUCLEASE YBEY, CHLOROPLASTIC"/>
    <property type="match status" value="1"/>
</dbReference>
<comment type="similarity">
    <text evidence="2">Belongs to the endoribonuclease YbeY family.</text>
</comment>
<keyword evidence="9" id="KW-1185">Reference proteome</keyword>
<feature type="compositionally biased region" description="Low complexity" evidence="8">
    <location>
        <begin position="42"/>
        <end position="52"/>
    </location>
</feature>
<dbReference type="GO" id="GO:0004222">
    <property type="term" value="F:metalloendopeptidase activity"/>
    <property type="evidence" value="ECO:0007669"/>
    <property type="project" value="InterPro"/>
</dbReference>
<dbReference type="Proteomes" id="UP000515123">
    <property type="component" value="Linkage group 10"/>
</dbReference>
<name>A0A6P5FP14_ANACO</name>
<dbReference type="InterPro" id="IPR023091">
    <property type="entry name" value="MetalPrtase_cat_dom_sf_prd"/>
</dbReference>
<sequence>MVCWQLGCTKICTTEFALHRRRISLVRRRFLPSRFFPPLFGRNPNRSSSPSSVAHGGAPRPRSPLLLPSRISEGGYLPSPRDSCFTGALGVLFVGASRRWYRKVRRSPRVRPRRTKEKPLELDVEICIEEELPEDPQLLSIAETLQMDVARAIKVAFDDIKDSEYKFRDKCIDDVDKYEKVELSLLLCNDKFIRKLNKEWRDEDRATDVLSMSQHVPELNMPTLLLGDIVISVETATHQAEERGHELLDEIRILMAHGLLHLLGFDHEIGGEAESEMRTAEENILRSLGWKGKGLINSAQDAVADESPSAENFADITKMARKESSIECHKSKLSYIFCDLDGILNSKNEITTRTVEDLIEAASRGVKMVIVTGKTRSGIIRALEIVGFAEKVGVVSESSPGVFLQGSLVYGREGQEIFKAELDQDVCRKACLYSLEHEVPLVAFCGEHCLALFEHPLIESLHTIHHEPKAEIMPSVEHILAYSSIQKLIFLYTADGVFSVLHPYWSEALKGRACIVQEMPDMLEIVPPGISKGSGAKLLLDHLGITEKEVVAIQQGE</sequence>
<reference evidence="10" key="2">
    <citation type="submission" date="2025-08" db="UniProtKB">
        <authorList>
            <consortium name="RefSeq"/>
        </authorList>
    </citation>
    <scope>IDENTIFICATION</scope>
    <source>
        <tissue evidence="10">Leaf</tissue>
    </source>
</reference>
<comment type="cofactor">
    <cofactor evidence="1">
        <name>Zn(2+)</name>
        <dbReference type="ChEBI" id="CHEBI:29105"/>
    </cofactor>
</comment>
<dbReference type="Gene3D" id="3.30.1240.10">
    <property type="match status" value="1"/>
</dbReference>
<evidence type="ECO:0000256" key="1">
    <source>
        <dbReference type="ARBA" id="ARBA00001947"/>
    </source>
</evidence>
<gene>
    <name evidence="10" type="primary">LOC109716605</name>
</gene>
<dbReference type="GeneID" id="109716605"/>
<evidence type="ECO:0000313" key="10">
    <source>
        <dbReference type="RefSeq" id="XP_020097729.1"/>
    </source>
</evidence>
<dbReference type="InterPro" id="IPR023214">
    <property type="entry name" value="HAD_sf"/>
</dbReference>
<evidence type="ECO:0000256" key="3">
    <source>
        <dbReference type="ARBA" id="ARBA00022722"/>
    </source>
</evidence>
<dbReference type="InterPro" id="IPR036412">
    <property type="entry name" value="HAD-like_sf"/>
</dbReference>
<accession>A0A6P5FP14</accession>
<dbReference type="GO" id="GO:0004519">
    <property type="term" value="F:endonuclease activity"/>
    <property type="evidence" value="ECO:0007669"/>
    <property type="project" value="UniProtKB-KW"/>
</dbReference>
<keyword evidence="5" id="KW-0255">Endonuclease</keyword>
<evidence type="ECO:0000256" key="4">
    <source>
        <dbReference type="ARBA" id="ARBA00022723"/>
    </source>
</evidence>
<feature type="region of interest" description="Disordered" evidence="8">
    <location>
        <begin position="42"/>
        <end position="65"/>
    </location>
</feature>
<dbReference type="Pfam" id="PF02130">
    <property type="entry name" value="YbeY"/>
    <property type="match status" value="1"/>
</dbReference>
<keyword evidence="4" id="KW-0479">Metal-binding</keyword>
<dbReference type="SUPFAM" id="SSF56784">
    <property type="entry name" value="HAD-like"/>
    <property type="match status" value="1"/>
</dbReference>
<reference evidence="9" key="1">
    <citation type="journal article" date="2015" name="Nat. Genet.">
        <title>The pineapple genome and the evolution of CAM photosynthesis.</title>
        <authorList>
            <person name="Ming R."/>
            <person name="VanBuren R."/>
            <person name="Wai C.M."/>
            <person name="Tang H."/>
            <person name="Schatz M.C."/>
            <person name="Bowers J.E."/>
            <person name="Lyons E."/>
            <person name="Wang M.L."/>
            <person name="Chen J."/>
            <person name="Biggers E."/>
            <person name="Zhang J."/>
            <person name="Huang L."/>
            <person name="Zhang L."/>
            <person name="Miao W."/>
            <person name="Zhang J."/>
            <person name="Ye Z."/>
            <person name="Miao C."/>
            <person name="Lin Z."/>
            <person name="Wang H."/>
            <person name="Zhou H."/>
            <person name="Yim W.C."/>
            <person name="Priest H.D."/>
            <person name="Zheng C."/>
            <person name="Woodhouse M."/>
            <person name="Edger P.P."/>
            <person name="Guyot R."/>
            <person name="Guo H.B."/>
            <person name="Guo H."/>
            <person name="Zheng G."/>
            <person name="Singh R."/>
            <person name="Sharma A."/>
            <person name="Min X."/>
            <person name="Zheng Y."/>
            <person name="Lee H."/>
            <person name="Gurtowski J."/>
            <person name="Sedlazeck F.J."/>
            <person name="Harkess A."/>
            <person name="McKain M.R."/>
            <person name="Liao Z."/>
            <person name="Fang J."/>
            <person name="Liu J."/>
            <person name="Zhang X."/>
            <person name="Zhang Q."/>
            <person name="Hu W."/>
            <person name="Qin Y."/>
            <person name="Wang K."/>
            <person name="Chen L.Y."/>
            <person name="Shirley N."/>
            <person name="Lin Y.R."/>
            <person name="Liu L.Y."/>
            <person name="Hernandez A.G."/>
            <person name="Wright C.L."/>
            <person name="Bulone V."/>
            <person name="Tuskan G.A."/>
            <person name="Heath K."/>
            <person name="Zee F."/>
            <person name="Moore P.H."/>
            <person name="Sunkar R."/>
            <person name="Leebens-Mack J.H."/>
            <person name="Mockler T."/>
            <person name="Bennetzen J.L."/>
            <person name="Freeling M."/>
            <person name="Sankoff D."/>
            <person name="Paterson A.H."/>
            <person name="Zhu X."/>
            <person name="Yang X."/>
            <person name="Smith J.A."/>
            <person name="Cushman J.C."/>
            <person name="Paull R.E."/>
            <person name="Yu Q."/>
        </authorList>
    </citation>
    <scope>NUCLEOTIDE SEQUENCE [LARGE SCALE GENOMIC DNA]</scope>
    <source>
        <strain evidence="9">cv. F153</strain>
    </source>
</reference>
<keyword evidence="3" id="KW-0540">Nuclease</keyword>
<evidence type="ECO:0000256" key="6">
    <source>
        <dbReference type="ARBA" id="ARBA00022801"/>
    </source>
</evidence>
<dbReference type="GO" id="GO:0046872">
    <property type="term" value="F:metal ion binding"/>
    <property type="evidence" value="ECO:0007669"/>
    <property type="project" value="UniProtKB-KW"/>
</dbReference>
<evidence type="ECO:0000313" key="9">
    <source>
        <dbReference type="Proteomes" id="UP000515123"/>
    </source>
</evidence>
<evidence type="ECO:0000256" key="8">
    <source>
        <dbReference type="SAM" id="MobiDB-lite"/>
    </source>
</evidence>
<dbReference type="HAMAP" id="MF_00009">
    <property type="entry name" value="Endoribonucl_YbeY"/>
    <property type="match status" value="1"/>
</dbReference>
<evidence type="ECO:0000256" key="2">
    <source>
        <dbReference type="ARBA" id="ARBA00010875"/>
    </source>
</evidence>
<proteinExistence type="inferred from homology"/>
<keyword evidence="6" id="KW-0378">Hydrolase</keyword>
<dbReference type="OrthoDB" id="27226at2759"/>
<evidence type="ECO:0000256" key="5">
    <source>
        <dbReference type="ARBA" id="ARBA00022759"/>
    </source>
</evidence>
<dbReference type="SUPFAM" id="SSF55486">
    <property type="entry name" value="Metalloproteases ('zincins'), catalytic domain"/>
    <property type="match status" value="1"/>
</dbReference>
<dbReference type="AlphaFoldDB" id="A0A6P5FP14"/>
<dbReference type="RefSeq" id="XP_020097729.1">
    <property type="nucleotide sequence ID" value="XM_020242140.1"/>
</dbReference>
<dbReference type="NCBIfam" id="TIGR00043">
    <property type="entry name" value="rRNA maturation RNase YbeY"/>
    <property type="match status" value="1"/>
</dbReference>
<dbReference type="Gene3D" id="3.40.50.1000">
    <property type="entry name" value="HAD superfamily/HAD-like"/>
    <property type="match status" value="1"/>
</dbReference>
<organism evidence="9 10">
    <name type="scientific">Ananas comosus</name>
    <name type="common">Pineapple</name>
    <name type="synonym">Ananas ananas</name>
    <dbReference type="NCBI Taxonomy" id="4615"/>
    <lineage>
        <taxon>Eukaryota</taxon>
        <taxon>Viridiplantae</taxon>
        <taxon>Streptophyta</taxon>
        <taxon>Embryophyta</taxon>
        <taxon>Tracheophyta</taxon>
        <taxon>Spermatophyta</taxon>
        <taxon>Magnoliopsida</taxon>
        <taxon>Liliopsida</taxon>
        <taxon>Poales</taxon>
        <taxon>Bromeliaceae</taxon>
        <taxon>Bromelioideae</taxon>
        <taxon>Ananas</taxon>
    </lineage>
</organism>
<evidence type="ECO:0000256" key="7">
    <source>
        <dbReference type="ARBA" id="ARBA00022833"/>
    </source>
</evidence>
<dbReference type="InterPro" id="IPR020549">
    <property type="entry name" value="YbeY_CS"/>
</dbReference>
<dbReference type="PROSITE" id="PS01306">
    <property type="entry name" value="UPF0054"/>
    <property type="match status" value="1"/>
</dbReference>
<keyword evidence="7" id="KW-0862">Zinc</keyword>
<dbReference type="InterPro" id="IPR002036">
    <property type="entry name" value="YbeY"/>
</dbReference>